<dbReference type="AlphaFoldDB" id="B8LXC8"/>
<feature type="region of interest" description="Disordered" evidence="1">
    <location>
        <begin position="112"/>
        <end position="170"/>
    </location>
</feature>
<name>B8LXC8_TALSN</name>
<keyword evidence="4" id="KW-1185">Reference proteome</keyword>
<feature type="domain" description="Retroviral polymerase SH3-like" evidence="2">
    <location>
        <begin position="17"/>
        <end position="78"/>
    </location>
</feature>
<evidence type="ECO:0000313" key="4">
    <source>
        <dbReference type="Proteomes" id="UP000001745"/>
    </source>
</evidence>
<dbReference type="GeneID" id="8106072"/>
<dbReference type="STRING" id="441959.B8LXC8"/>
<dbReference type="PhylomeDB" id="B8LXC8"/>
<dbReference type="RefSeq" id="XP_002340596.1">
    <property type="nucleotide sequence ID" value="XM_002340555.1"/>
</dbReference>
<dbReference type="EMBL" id="EQ962652">
    <property type="protein sequence ID" value="EED23209.1"/>
    <property type="molecule type" value="Genomic_DNA"/>
</dbReference>
<feature type="compositionally biased region" description="Acidic residues" evidence="1">
    <location>
        <begin position="124"/>
        <end position="134"/>
    </location>
</feature>
<dbReference type="HOGENOM" id="CLU_1099122_0_0_1"/>
<feature type="compositionally biased region" description="Basic and acidic residues" evidence="1">
    <location>
        <begin position="112"/>
        <end position="122"/>
    </location>
</feature>
<dbReference type="Pfam" id="PF25597">
    <property type="entry name" value="SH3_retrovirus"/>
    <property type="match status" value="1"/>
</dbReference>
<reference evidence="4" key="1">
    <citation type="journal article" date="2015" name="Genome Announc.">
        <title>Genome sequence of the AIDS-associated pathogen Penicillium marneffei (ATCC18224) and its near taxonomic relative Talaromyces stipitatus (ATCC10500).</title>
        <authorList>
            <person name="Nierman W.C."/>
            <person name="Fedorova-Abrams N.D."/>
            <person name="Andrianopoulos A."/>
        </authorList>
    </citation>
    <scope>NUCLEOTIDE SEQUENCE [LARGE SCALE GENOMIC DNA]</scope>
    <source>
        <strain evidence="4">ATCC 10500 / CBS 375.48 / QM 6759 / NRRL 1006</strain>
    </source>
</reference>
<gene>
    <name evidence="3" type="ORF">TSTA_066560</name>
</gene>
<evidence type="ECO:0000256" key="1">
    <source>
        <dbReference type="SAM" id="MobiDB-lite"/>
    </source>
</evidence>
<sequence length="253" mass="29301">MVYGKKPYIGNLYLLGSKAYIRIDTKKSEKMEPRAQIGYLVGYESHNIWLIWTEGPRGTKVIRARDVIFNKMKNDQNQDDNMEINDVHGQQDNQLVQFNNIKNKVTLYGDEPKFDESRRVTGEDSGEEEAQQDEGAERENMALTAGTTTSPSGIPSKRARSPEIATSKAERKRHQAFFARIKLLQESSAYKAFLAAAEKLDGYKLLHKDIPPEPRNWIGRLQSSKHKFVSKETYKRVWIWKHEQQRLPQEFLE</sequence>
<proteinExistence type="predicted"/>
<accession>B8LXC8</accession>
<organism evidence="3 4">
    <name type="scientific">Talaromyces stipitatus (strain ATCC 10500 / CBS 375.48 / QM 6759 / NRRL 1006)</name>
    <name type="common">Penicillium stipitatum</name>
    <dbReference type="NCBI Taxonomy" id="441959"/>
    <lineage>
        <taxon>Eukaryota</taxon>
        <taxon>Fungi</taxon>
        <taxon>Dikarya</taxon>
        <taxon>Ascomycota</taxon>
        <taxon>Pezizomycotina</taxon>
        <taxon>Eurotiomycetes</taxon>
        <taxon>Eurotiomycetidae</taxon>
        <taxon>Eurotiales</taxon>
        <taxon>Trichocomaceae</taxon>
        <taxon>Talaromyces</taxon>
        <taxon>Talaromyces sect. Talaromyces</taxon>
    </lineage>
</organism>
<dbReference type="InterPro" id="IPR057670">
    <property type="entry name" value="SH3_retrovirus"/>
</dbReference>
<dbReference type="InParanoid" id="B8LXC8"/>
<dbReference type="VEuPathDB" id="FungiDB:TSTA_066560"/>
<dbReference type="Proteomes" id="UP000001745">
    <property type="component" value="Unassembled WGS sequence"/>
</dbReference>
<dbReference type="OrthoDB" id="4501190at2759"/>
<protein>
    <recommendedName>
        <fullName evidence="2">Retroviral polymerase SH3-like domain-containing protein</fullName>
    </recommendedName>
</protein>
<evidence type="ECO:0000259" key="2">
    <source>
        <dbReference type="Pfam" id="PF25597"/>
    </source>
</evidence>
<evidence type="ECO:0000313" key="3">
    <source>
        <dbReference type="EMBL" id="EED23209.1"/>
    </source>
</evidence>